<evidence type="ECO:0000256" key="10">
    <source>
        <dbReference type="ARBA" id="ARBA00030308"/>
    </source>
</evidence>
<feature type="binding site" evidence="13">
    <location>
        <position position="66"/>
    </location>
    <ligand>
        <name>Mg(2+)</name>
        <dbReference type="ChEBI" id="CHEBI:18420"/>
        <label>1</label>
    </ligand>
</feature>
<evidence type="ECO:0000256" key="3">
    <source>
        <dbReference type="ARBA" id="ARBA00012453"/>
    </source>
</evidence>
<comment type="catalytic activity">
    <reaction evidence="12">
        <text>ADP-D-ribose + H2O = D-ribose 5-phosphate + AMP + 2 H(+)</text>
        <dbReference type="Rhea" id="RHEA:10412"/>
        <dbReference type="ChEBI" id="CHEBI:15377"/>
        <dbReference type="ChEBI" id="CHEBI:15378"/>
        <dbReference type="ChEBI" id="CHEBI:57967"/>
        <dbReference type="ChEBI" id="CHEBI:78346"/>
        <dbReference type="ChEBI" id="CHEBI:456215"/>
        <dbReference type="EC" id="3.6.1.13"/>
    </reaction>
</comment>
<dbReference type="GO" id="GO:0019144">
    <property type="term" value="F:ADP-sugar diphosphatase activity"/>
    <property type="evidence" value="ECO:0007669"/>
    <property type="project" value="TreeGrafter"/>
</dbReference>
<feature type="domain" description="Nudix hydrolase" evidence="15">
    <location>
        <begin position="4"/>
        <end position="144"/>
    </location>
</feature>
<dbReference type="PANTHER" id="PTHR11839">
    <property type="entry name" value="UDP/ADP-SUGAR PYROPHOSPHATASE"/>
    <property type="match status" value="1"/>
</dbReference>
<comment type="function">
    <text evidence="8">Acts on ADP-mannose and ADP-glucose as well as ADP-ribose. Prevents glycogen biosynthesis. The reaction catalyzed by this enzyme is a limiting step of the gluconeogenic process.</text>
</comment>
<dbReference type="InterPro" id="IPR004385">
    <property type="entry name" value="NDP_pyrophosphatase"/>
</dbReference>
<evidence type="ECO:0000256" key="7">
    <source>
        <dbReference type="ARBA" id="ARBA00022842"/>
    </source>
</evidence>
<feature type="binding site" evidence="13">
    <location>
        <position position="46"/>
    </location>
    <ligand>
        <name>Mg(2+)</name>
        <dbReference type="ChEBI" id="CHEBI:18420"/>
        <label>1</label>
    </ligand>
</feature>
<evidence type="ECO:0000256" key="9">
    <source>
        <dbReference type="ARBA" id="ARBA00030162"/>
    </source>
</evidence>
<dbReference type="GO" id="GO:0047631">
    <property type="term" value="F:ADP-ribose diphosphatase activity"/>
    <property type="evidence" value="ECO:0007669"/>
    <property type="project" value="UniProtKB-EC"/>
</dbReference>
<evidence type="ECO:0000256" key="5">
    <source>
        <dbReference type="ARBA" id="ARBA00022723"/>
    </source>
</evidence>
<dbReference type="PANTHER" id="PTHR11839:SF5">
    <property type="entry name" value="ADP-RIBOSE PYROPHOSPHATASE"/>
    <property type="match status" value="1"/>
</dbReference>
<evidence type="ECO:0000256" key="13">
    <source>
        <dbReference type="PIRSR" id="PIRSR604385-2"/>
    </source>
</evidence>
<keyword evidence="6 16" id="KW-0378">Hydrolase</keyword>
<comment type="similarity">
    <text evidence="2">Belongs to the Nudix hydrolase family. NudF subfamily.</text>
</comment>
<evidence type="ECO:0000256" key="1">
    <source>
        <dbReference type="ARBA" id="ARBA00001946"/>
    </source>
</evidence>
<dbReference type="Proteomes" id="UP001139477">
    <property type="component" value="Unassembled WGS sequence"/>
</dbReference>
<sequence length="164" mass="18090">MKFFGVDAALVLPYDPRSDRVLLVEQFRTGPARRGAANPWTLEPVAGIVDPGETPEEAGLREAREEAGLVLDRLIPIFDGYPSPGSNTDFFHCFLALAELPREESWRGGLAEEDEDLRLHAVSFDRAMALVGRGEIEVLPLQAMLYWLAHHRVSLRDAAPPSGA</sequence>
<keyword evidence="17" id="KW-1185">Reference proteome</keyword>
<gene>
    <name evidence="16" type="ORF">NHG85_05885</name>
</gene>
<evidence type="ECO:0000313" key="16">
    <source>
        <dbReference type="EMBL" id="MCP1168059.1"/>
    </source>
</evidence>
<feature type="binding site" evidence="13">
    <location>
        <position position="115"/>
    </location>
    <ligand>
        <name>Mg(2+)</name>
        <dbReference type="ChEBI" id="CHEBI:18420"/>
        <label>1</label>
    </ligand>
</feature>
<dbReference type="GO" id="GO:0005829">
    <property type="term" value="C:cytosol"/>
    <property type="evidence" value="ECO:0007669"/>
    <property type="project" value="TreeGrafter"/>
</dbReference>
<organism evidence="16 17">
    <name type="scientific">Limimaricola litoreus</name>
    <dbReference type="NCBI Taxonomy" id="2955316"/>
    <lineage>
        <taxon>Bacteria</taxon>
        <taxon>Pseudomonadati</taxon>
        <taxon>Pseudomonadota</taxon>
        <taxon>Alphaproteobacteria</taxon>
        <taxon>Rhodobacterales</taxon>
        <taxon>Paracoccaceae</taxon>
        <taxon>Limimaricola</taxon>
    </lineage>
</organism>
<evidence type="ECO:0000256" key="8">
    <source>
        <dbReference type="ARBA" id="ARBA00025164"/>
    </source>
</evidence>
<evidence type="ECO:0000256" key="12">
    <source>
        <dbReference type="ARBA" id="ARBA00049546"/>
    </source>
</evidence>
<evidence type="ECO:0000259" key="15">
    <source>
        <dbReference type="PROSITE" id="PS51462"/>
    </source>
</evidence>
<dbReference type="EMBL" id="JAMYXC010000081">
    <property type="protein sequence ID" value="MCP1168059.1"/>
    <property type="molecule type" value="Genomic_DNA"/>
</dbReference>
<dbReference type="GO" id="GO:0006753">
    <property type="term" value="P:nucleoside phosphate metabolic process"/>
    <property type="evidence" value="ECO:0007669"/>
    <property type="project" value="TreeGrafter"/>
</dbReference>
<dbReference type="InterPro" id="IPR000086">
    <property type="entry name" value="NUDIX_hydrolase_dom"/>
</dbReference>
<dbReference type="GO" id="GO:0019693">
    <property type="term" value="P:ribose phosphate metabolic process"/>
    <property type="evidence" value="ECO:0007669"/>
    <property type="project" value="TreeGrafter"/>
</dbReference>
<dbReference type="PROSITE" id="PS51462">
    <property type="entry name" value="NUDIX"/>
    <property type="match status" value="1"/>
</dbReference>
<name>A0A9X2JNU8_9RHOB</name>
<proteinExistence type="inferred from homology"/>
<dbReference type="EC" id="3.6.1.13" evidence="3"/>
<evidence type="ECO:0000256" key="11">
    <source>
        <dbReference type="ARBA" id="ARBA00033056"/>
    </source>
</evidence>
<reference evidence="16" key="1">
    <citation type="submission" date="2022-06" db="EMBL/GenBank/DDBJ databases">
        <title>Limimaricola sediminis sp. nov., isolated from an intertidal sediment.</title>
        <authorList>
            <person name="Shao X."/>
        </authorList>
    </citation>
    <scope>NUCLEOTIDE SEQUENCE</scope>
    <source>
        <strain evidence="16">ASW11-118</strain>
    </source>
</reference>
<protein>
    <recommendedName>
        <fullName evidence="4">ADP-ribose pyrophosphatase</fullName>
        <ecNumber evidence="3">3.6.1.13</ecNumber>
    </recommendedName>
    <alternativeName>
        <fullName evidence="9">ADP-ribose diphosphatase</fullName>
    </alternativeName>
    <alternativeName>
        <fullName evidence="11">ADP-ribose phosphohydrolase</fullName>
    </alternativeName>
    <alternativeName>
        <fullName evidence="10">Adenosine diphosphoribose pyrophosphatase</fullName>
    </alternativeName>
</protein>
<accession>A0A9X2JNU8</accession>
<evidence type="ECO:0000256" key="4">
    <source>
        <dbReference type="ARBA" id="ARBA00013297"/>
    </source>
</evidence>
<evidence type="ECO:0000256" key="6">
    <source>
        <dbReference type="ARBA" id="ARBA00022801"/>
    </source>
</evidence>
<feature type="short sequence motif" description="Nudix box" evidence="14">
    <location>
        <begin position="47"/>
        <end position="69"/>
    </location>
</feature>
<dbReference type="AlphaFoldDB" id="A0A9X2JNU8"/>
<feature type="binding site" evidence="13">
    <location>
        <position position="62"/>
    </location>
    <ligand>
        <name>Mg(2+)</name>
        <dbReference type="ChEBI" id="CHEBI:18420"/>
        <label>1</label>
    </ligand>
</feature>
<dbReference type="Pfam" id="PF00293">
    <property type="entry name" value="NUDIX"/>
    <property type="match status" value="1"/>
</dbReference>
<keyword evidence="7 13" id="KW-0460">Magnesium</keyword>
<dbReference type="SUPFAM" id="SSF55811">
    <property type="entry name" value="Nudix"/>
    <property type="match status" value="1"/>
</dbReference>
<evidence type="ECO:0000313" key="17">
    <source>
        <dbReference type="Proteomes" id="UP001139477"/>
    </source>
</evidence>
<dbReference type="GO" id="GO:0046872">
    <property type="term" value="F:metal ion binding"/>
    <property type="evidence" value="ECO:0007669"/>
    <property type="project" value="UniProtKB-KW"/>
</dbReference>
<dbReference type="InterPro" id="IPR015797">
    <property type="entry name" value="NUDIX_hydrolase-like_dom_sf"/>
</dbReference>
<dbReference type="NCBIfam" id="TIGR00052">
    <property type="entry name" value="nudix-type nucleoside diphosphatase, YffH/AdpP family"/>
    <property type="match status" value="1"/>
</dbReference>
<evidence type="ECO:0000256" key="14">
    <source>
        <dbReference type="PIRSR" id="PIRSR604385-3"/>
    </source>
</evidence>
<evidence type="ECO:0000256" key="2">
    <source>
        <dbReference type="ARBA" id="ARBA00007482"/>
    </source>
</evidence>
<keyword evidence="5 13" id="KW-0479">Metal-binding</keyword>
<comment type="caution">
    <text evidence="16">The sequence shown here is derived from an EMBL/GenBank/DDBJ whole genome shotgun (WGS) entry which is preliminary data.</text>
</comment>
<dbReference type="Gene3D" id="3.90.79.10">
    <property type="entry name" value="Nucleoside Triphosphate Pyrophosphohydrolase"/>
    <property type="match status" value="1"/>
</dbReference>
<comment type="cofactor">
    <cofactor evidence="1 13">
        <name>Mg(2+)</name>
        <dbReference type="ChEBI" id="CHEBI:18420"/>
    </cofactor>
</comment>